<keyword evidence="7 11" id="KW-0862">Zinc</keyword>
<evidence type="ECO:0000313" key="13">
    <source>
        <dbReference type="EMBL" id="SDG43225.1"/>
    </source>
</evidence>
<accession>A0A1G7U6E5</accession>
<organism evidence="13 14">
    <name type="scientific">Prevotella communis</name>
    <dbReference type="NCBI Taxonomy" id="2913614"/>
    <lineage>
        <taxon>Bacteria</taxon>
        <taxon>Pseudomonadati</taxon>
        <taxon>Bacteroidota</taxon>
        <taxon>Bacteroidia</taxon>
        <taxon>Bacteroidales</taxon>
        <taxon>Prevotellaceae</taxon>
        <taxon>Prevotella</taxon>
    </lineage>
</organism>
<dbReference type="EMBL" id="FNCQ01000004">
    <property type="protein sequence ID" value="SDG43225.1"/>
    <property type="molecule type" value="Genomic_DNA"/>
</dbReference>
<dbReference type="InterPro" id="IPR050083">
    <property type="entry name" value="HtpX_protease"/>
</dbReference>
<dbReference type="RefSeq" id="WP_091815387.1">
    <property type="nucleotide sequence ID" value="NZ_FNCQ01000004.1"/>
</dbReference>
<dbReference type="STRING" id="645274.SAMN04487901_1046"/>
<sequence>MRELNPHIELQHLLAQQIFNALQGDVTEDIRQKCEGNANDVYFRSAREGNSLKVNETLLPQFYNLCKEVKEKLEFVGDIDFYITGDSEVNACAFYSPDEERPHIIEVNSGLFELMNEEELKYIIGHEIGHLINGDSMIKRLFFFIYSDDEAIEECPEFLKKRVAFFDQLAELSADFHGYMANDNLAACVTAVYKMASGLDLEKMNVSMDTLIAENNQRLEYFLKNGGVNDGTHPVNLIRVRAMELFATAKTQAAFNRGMSELVHELQKIEYDALDNAIADYIAAAGLFISQVDGKRDKVEEDFIIKELAAYSLFPYKDLKRVEKGDVISTLNNAIKAILEMAPDLKSELLNYFVNMAFADGLLDEKELVLIYDFGDKLGYAESEIAEFLGNKVRKEFKPCVAALK</sequence>
<comment type="similarity">
    <text evidence="11">Belongs to the peptidase M48 family.</text>
</comment>
<dbReference type="PANTHER" id="PTHR43221:SF1">
    <property type="entry name" value="PROTEASE HTPX"/>
    <property type="match status" value="1"/>
</dbReference>
<proteinExistence type="inferred from homology"/>
<dbReference type="Gene3D" id="3.30.2010.10">
    <property type="entry name" value="Metalloproteases ('zincins'), catalytic domain"/>
    <property type="match status" value="1"/>
</dbReference>
<keyword evidence="3 11" id="KW-0645">Protease</keyword>
<keyword evidence="14" id="KW-1185">Reference proteome</keyword>
<dbReference type="GO" id="GO:0004222">
    <property type="term" value="F:metalloendopeptidase activity"/>
    <property type="evidence" value="ECO:0007669"/>
    <property type="project" value="InterPro"/>
</dbReference>
<dbReference type="PANTHER" id="PTHR43221">
    <property type="entry name" value="PROTEASE HTPX"/>
    <property type="match status" value="1"/>
</dbReference>
<keyword evidence="9 11" id="KW-0482">Metalloprotease</keyword>
<evidence type="ECO:0000259" key="12">
    <source>
        <dbReference type="Pfam" id="PF01435"/>
    </source>
</evidence>
<keyword evidence="2" id="KW-1003">Cell membrane</keyword>
<dbReference type="Pfam" id="PF01435">
    <property type="entry name" value="Peptidase_M48"/>
    <property type="match status" value="1"/>
</dbReference>
<gene>
    <name evidence="13" type="ORF">SAMN04487901_1046</name>
</gene>
<dbReference type="InterPro" id="IPR029024">
    <property type="entry name" value="TerB-like"/>
</dbReference>
<dbReference type="Proteomes" id="UP000198779">
    <property type="component" value="Unassembled WGS sequence"/>
</dbReference>
<protein>
    <submittedName>
        <fullName evidence="13">Peptidase family M48</fullName>
    </submittedName>
</protein>
<reference evidence="14" key="1">
    <citation type="submission" date="2016-10" db="EMBL/GenBank/DDBJ databases">
        <authorList>
            <person name="Varghese N."/>
            <person name="Submissions S."/>
        </authorList>
    </citation>
    <scope>NUCLEOTIDE SEQUENCE [LARGE SCALE GENOMIC DNA]</scope>
    <source>
        <strain evidence="14">BP1-148</strain>
    </source>
</reference>
<evidence type="ECO:0000256" key="8">
    <source>
        <dbReference type="ARBA" id="ARBA00022989"/>
    </source>
</evidence>
<keyword evidence="10" id="KW-0472">Membrane</keyword>
<comment type="subcellular location">
    <subcellularLocation>
        <location evidence="1">Cell membrane</location>
        <topology evidence="1">Multi-pass membrane protein</topology>
    </subcellularLocation>
</comment>
<dbReference type="CDD" id="cd07325">
    <property type="entry name" value="M48_Ste24p_like"/>
    <property type="match status" value="1"/>
</dbReference>
<evidence type="ECO:0000256" key="10">
    <source>
        <dbReference type="ARBA" id="ARBA00023136"/>
    </source>
</evidence>
<keyword evidence="8" id="KW-1133">Transmembrane helix</keyword>
<evidence type="ECO:0000256" key="9">
    <source>
        <dbReference type="ARBA" id="ARBA00023049"/>
    </source>
</evidence>
<dbReference type="CDD" id="cd07177">
    <property type="entry name" value="terB_like"/>
    <property type="match status" value="1"/>
</dbReference>
<evidence type="ECO:0000256" key="4">
    <source>
        <dbReference type="ARBA" id="ARBA00022692"/>
    </source>
</evidence>
<feature type="domain" description="Peptidase M48" evidence="12">
    <location>
        <begin position="86"/>
        <end position="139"/>
    </location>
</feature>
<evidence type="ECO:0000256" key="1">
    <source>
        <dbReference type="ARBA" id="ARBA00004651"/>
    </source>
</evidence>
<dbReference type="Gene3D" id="1.10.3680.10">
    <property type="entry name" value="TerB-like"/>
    <property type="match status" value="1"/>
</dbReference>
<dbReference type="GO" id="GO:0005886">
    <property type="term" value="C:plasma membrane"/>
    <property type="evidence" value="ECO:0007669"/>
    <property type="project" value="UniProtKB-SubCell"/>
</dbReference>
<evidence type="ECO:0000256" key="5">
    <source>
        <dbReference type="ARBA" id="ARBA00022723"/>
    </source>
</evidence>
<evidence type="ECO:0000256" key="2">
    <source>
        <dbReference type="ARBA" id="ARBA00022475"/>
    </source>
</evidence>
<dbReference type="GO" id="GO:0006508">
    <property type="term" value="P:proteolysis"/>
    <property type="evidence" value="ECO:0007669"/>
    <property type="project" value="UniProtKB-KW"/>
</dbReference>
<dbReference type="SUPFAM" id="SSF158682">
    <property type="entry name" value="TerB-like"/>
    <property type="match status" value="1"/>
</dbReference>
<evidence type="ECO:0000256" key="7">
    <source>
        <dbReference type="ARBA" id="ARBA00022833"/>
    </source>
</evidence>
<evidence type="ECO:0000256" key="11">
    <source>
        <dbReference type="RuleBase" id="RU003983"/>
    </source>
</evidence>
<keyword evidence="4" id="KW-0812">Transmembrane</keyword>
<keyword evidence="5" id="KW-0479">Metal-binding</keyword>
<evidence type="ECO:0000256" key="3">
    <source>
        <dbReference type="ARBA" id="ARBA00022670"/>
    </source>
</evidence>
<keyword evidence="6 11" id="KW-0378">Hydrolase</keyword>
<comment type="cofactor">
    <cofactor evidence="11">
        <name>Zn(2+)</name>
        <dbReference type="ChEBI" id="CHEBI:29105"/>
    </cofactor>
    <text evidence="11">Binds 1 zinc ion per subunit.</text>
</comment>
<dbReference type="AlphaFoldDB" id="A0A1G7U6E5"/>
<evidence type="ECO:0000313" key="14">
    <source>
        <dbReference type="Proteomes" id="UP000198779"/>
    </source>
</evidence>
<name>A0A1G7U6E5_9BACT</name>
<dbReference type="InterPro" id="IPR001915">
    <property type="entry name" value="Peptidase_M48"/>
</dbReference>
<dbReference type="GO" id="GO:0046872">
    <property type="term" value="F:metal ion binding"/>
    <property type="evidence" value="ECO:0007669"/>
    <property type="project" value="UniProtKB-KW"/>
</dbReference>
<evidence type="ECO:0000256" key="6">
    <source>
        <dbReference type="ARBA" id="ARBA00022801"/>
    </source>
</evidence>